<feature type="region of interest" description="Disordered" evidence="7">
    <location>
        <begin position="187"/>
        <end position="252"/>
    </location>
</feature>
<evidence type="ECO:0000256" key="2">
    <source>
        <dbReference type="ARBA" id="ARBA00009008"/>
    </source>
</evidence>
<dbReference type="NCBIfam" id="TIGR03544">
    <property type="entry name" value="DivI1A_domain"/>
    <property type="match status" value="1"/>
</dbReference>
<sequence>MTLTTLEIKDKTFNVKFRGYSIDEVNEFLDMVIDDYEEIIRSNHDKEQRIKDLEDKIAYFDNMKESLTQSVILAQETSDKVKSSAKIEADNILNKAQNDAYTLIEEAKAKANQIIRDATDDAKRVAVETEDLKRQSRLFHQRLLSVVEGQMGLVNAPEWHDLLQPTAVYLQNSDAAFKEVVEKVLEEHVPETDDSNSMDATRQFSPEEMEELQRRVAEGNAQLEAAKKASEEVSKPTIEIISEQSDDASNTF</sequence>
<evidence type="ECO:0000256" key="4">
    <source>
        <dbReference type="ARBA" id="ARBA00022618"/>
    </source>
</evidence>
<dbReference type="Proteomes" id="UP000644875">
    <property type="component" value="Unassembled WGS sequence"/>
</dbReference>
<dbReference type="Gene3D" id="6.10.250.660">
    <property type="match status" value="1"/>
</dbReference>
<accession>A0A934P9J7</accession>
<keyword evidence="9" id="KW-1185">Reference proteome</keyword>
<protein>
    <submittedName>
        <fullName evidence="8">DivIVA domain-containing protein</fullName>
    </submittedName>
</protein>
<evidence type="ECO:0000256" key="7">
    <source>
        <dbReference type="SAM" id="MobiDB-lite"/>
    </source>
</evidence>
<evidence type="ECO:0000313" key="9">
    <source>
        <dbReference type="Proteomes" id="UP000644875"/>
    </source>
</evidence>
<dbReference type="PANTHER" id="PTHR35794">
    <property type="entry name" value="CELL DIVISION PROTEIN DIVIVA"/>
    <property type="match status" value="1"/>
</dbReference>
<dbReference type="RefSeq" id="WP_199567600.1">
    <property type="nucleotide sequence ID" value="NZ_JAENBP010000003.1"/>
</dbReference>
<feature type="compositionally biased region" description="Polar residues" evidence="7">
    <location>
        <begin position="195"/>
        <end position="204"/>
    </location>
</feature>
<comment type="subcellular location">
    <subcellularLocation>
        <location evidence="1">Cytoplasm</location>
    </subcellularLocation>
</comment>
<dbReference type="GO" id="GO:0005737">
    <property type="term" value="C:cytoplasm"/>
    <property type="evidence" value="ECO:0007669"/>
    <property type="project" value="UniProtKB-SubCell"/>
</dbReference>
<keyword evidence="6" id="KW-0131">Cell cycle</keyword>
<dbReference type="InterPro" id="IPR007793">
    <property type="entry name" value="DivIVA_fam"/>
</dbReference>
<keyword evidence="3" id="KW-0963">Cytoplasm</keyword>
<dbReference type="EMBL" id="JAENBP010000003">
    <property type="protein sequence ID" value="MBJ8349676.1"/>
    <property type="molecule type" value="Genomic_DNA"/>
</dbReference>
<dbReference type="AlphaFoldDB" id="A0A934P9J7"/>
<dbReference type="PANTHER" id="PTHR35794:SF2">
    <property type="entry name" value="CELL DIVISION PROTEIN DIVIVA"/>
    <property type="match status" value="1"/>
</dbReference>
<comment type="caution">
    <text evidence="8">The sequence shown here is derived from an EMBL/GenBank/DDBJ whole genome shotgun (WGS) entry which is preliminary data.</text>
</comment>
<organism evidence="8 9">
    <name type="scientific">Streptococcus zalophi</name>
    <dbReference type="NCBI Taxonomy" id="640031"/>
    <lineage>
        <taxon>Bacteria</taxon>
        <taxon>Bacillati</taxon>
        <taxon>Bacillota</taxon>
        <taxon>Bacilli</taxon>
        <taxon>Lactobacillales</taxon>
        <taxon>Streptococcaceae</taxon>
        <taxon>Streptococcus</taxon>
    </lineage>
</organism>
<feature type="compositionally biased region" description="Basic and acidic residues" evidence="7">
    <location>
        <begin position="225"/>
        <end position="234"/>
    </location>
</feature>
<evidence type="ECO:0000256" key="6">
    <source>
        <dbReference type="ARBA" id="ARBA00023306"/>
    </source>
</evidence>
<keyword evidence="5" id="KW-0175">Coiled coil</keyword>
<dbReference type="InterPro" id="IPR019933">
    <property type="entry name" value="DivIVA_domain"/>
</dbReference>
<dbReference type="Pfam" id="PF05103">
    <property type="entry name" value="DivIVA"/>
    <property type="match status" value="1"/>
</dbReference>
<keyword evidence="4" id="KW-0132">Cell division</keyword>
<evidence type="ECO:0000256" key="5">
    <source>
        <dbReference type="ARBA" id="ARBA00023054"/>
    </source>
</evidence>
<dbReference type="GO" id="GO:0051301">
    <property type="term" value="P:cell division"/>
    <property type="evidence" value="ECO:0007669"/>
    <property type="project" value="UniProtKB-KW"/>
</dbReference>
<evidence type="ECO:0000313" key="8">
    <source>
        <dbReference type="EMBL" id="MBJ8349676.1"/>
    </source>
</evidence>
<comment type="similarity">
    <text evidence="2">Belongs to the DivIVA family.</text>
</comment>
<reference evidence="8 9" key="1">
    <citation type="journal article" date="2021" name="Int. J. Syst. Evol. Microbiol.">
        <title>Streptococcus vicugnae sp. nov., isolated from faeces of alpacas (Vicugna pacos) and cattle (Bos taurus), Streptococcus zalophi sp. nov., and Streptococcus pacificus sp. nov., isolated from respiratory tract of California sea lions (Zalophus californianus).</title>
        <authorList>
            <person name="Volokhov D.V."/>
            <person name="Zagorodnyaya T.A."/>
            <person name="Shen Z."/>
            <person name="Blom J."/>
            <person name="Furtak V.A."/>
            <person name="Eisenberg T."/>
            <person name="Fan P."/>
            <person name="Jeong K.C."/>
            <person name="Gao Y."/>
            <person name="Zhang S."/>
            <person name="Amselle M."/>
        </authorList>
    </citation>
    <scope>NUCLEOTIDE SEQUENCE [LARGE SCALE GENOMIC DNA]</scope>
    <source>
        <strain evidence="9">CSL7508-lung</strain>
    </source>
</reference>
<name>A0A934P9J7_9STRE</name>
<gene>
    <name evidence="8" type="ORF">JHK64_03390</name>
</gene>
<evidence type="ECO:0000256" key="1">
    <source>
        <dbReference type="ARBA" id="ARBA00004496"/>
    </source>
</evidence>
<proteinExistence type="inferred from homology"/>
<evidence type="ECO:0000256" key="3">
    <source>
        <dbReference type="ARBA" id="ARBA00022490"/>
    </source>
</evidence>